<protein>
    <recommendedName>
        <fullName evidence="2">Hermes trasposase DNA-binding domain-containing protein</fullName>
    </recommendedName>
</protein>
<evidence type="ECO:0000259" key="2">
    <source>
        <dbReference type="Pfam" id="PF10683"/>
    </source>
</evidence>
<evidence type="ECO:0000256" key="1">
    <source>
        <dbReference type="SAM" id="MobiDB-lite"/>
    </source>
</evidence>
<dbReference type="EMBL" id="CAJNRF010002665">
    <property type="protein sequence ID" value="CAF2041004.1"/>
    <property type="molecule type" value="Genomic_DNA"/>
</dbReference>
<comment type="caution">
    <text evidence="4">The sequence shown here is derived from an EMBL/GenBank/DDBJ whole genome shotgun (WGS) entry which is preliminary data.</text>
</comment>
<feature type="compositionally biased region" description="Basic and acidic residues" evidence="1">
    <location>
        <begin position="1"/>
        <end position="12"/>
    </location>
</feature>
<keyword evidence="5" id="KW-1185">Reference proteome</keyword>
<feature type="region of interest" description="Disordered" evidence="1">
    <location>
        <begin position="1"/>
        <end position="23"/>
    </location>
</feature>
<dbReference type="Proteomes" id="UP000663856">
    <property type="component" value="Unassembled WGS sequence"/>
</dbReference>
<evidence type="ECO:0000313" key="4">
    <source>
        <dbReference type="EMBL" id="CAF4274777.1"/>
    </source>
</evidence>
<gene>
    <name evidence="4" type="ORF">OVN521_LOCUS30296</name>
    <name evidence="3" type="ORF">WKI299_LOCUS8323</name>
</gene>
<name>A0A820GFF1_9BILA</name>
<dbReference type="InterPro" id="IPR018473">
    <property type="entry name" value="Hermes_transposase_DNA-db"/>
</dbReference>
<evidence type="ECO:0000313" key="3">
    <source>
        <dbReference type="EMBL" id="CAF2041004.1"/>
    </source>
</evidence>
<dbReference type="SUPFAM" id="SSF140996">
    <property type="entry name" value="Hermes dimerisation domain"/>
    <property type="match status" value="1"/>
</dbReference>
<dbReference type="AlphaFoldDB" id="A0A820GFF1"/>
<sequence>MPAHSRSCESKAKKGGSSGQQLQIHHYYNATPKDEKKSVKTGKNSITSCGVEFVVQDGRAFNLLQSSGFFRLAKQTFDIGRRISSSTNIDIEGLLPTPTTVTKSMQING</sequence>
<dbReference type="Pfam" id="PF10683">
    <property type="entry name" value="DBD_Tnp_Hermes"/>
    <property type="match status" value="1"/>
</dbReference>
<dbReference type="EMBL" id="CAJOBG010009847">
    <property type="protein sequence ID" value="CAF4274777.1"/>
    <property type="molecule type" value="Genomic_DNA"/>
</dbReference>
<evidence type="ECO:0000313" key="5">
    <source>
        <dbReference type="Proteomes" id="UP000663866"/>
    </source>
</evidence>
<dbReference type="Proteomes" id="UP000663866">
    <property type="component" value="Unassembled WGS sequence"/>
</dbReference>
<proteinExistence type="predicted"/>
<feature type="domain" description="Hermes trasposase DNA-binding" evidence="2">
    <location>
        <begin position="39"/>
        <end position="100"/>
    </location>
</feature>
<organism evidence="4 5">
    <name type="scientific">Rotaria magnacalcarata</name>
    <dbReference type="NCBI Taxonomy" id="392030"/>
    <lineage>
        <taxon>Eukaryota</taxon>
        <taxon>Metazoa</taxon>
        <taxon>Spiralia</taxon>
        <taxon>Gnathifera</taxon>
        <taxon>Rotifera</taxon>
        <taxon>Eurotatoria</taxon>
        <taxon>Bdelloidea</taxon>
        <taxon>Philodinida</taxon>
        <taxon>Philodinidae</taxon>
        <taxon>Rotaria</taxon>
    </lineage>
</organism>
<reference evidence="4" key="1">
    <citation type="submission" date="2021-02" db="EMBL/GenBank/DDBJ databases">
        <authorList>
            <person name="Nowell W R."/>
        </authorList>
    </citation>
    <scope>NUCLEOTIDE SEQUENCE</scope>
</reference>
<dbReference type="Gene3D" id="1.10.10.1070">
    <property type="entry name" value="Zinc finger, BED domain-containing"/>
    <property type="match status" value="1"/>
</dbReference>
<accession>A0A820GFF1</accession>